<sequence length="388" mass="42656">MEPRPRTAAAAAAALLVALAATAAAGLPAAHAAVAEPRPTQLGSRAQFGHNGYHAVTGKSPNTPAAQEGVCNATIPPSFTASGGLRDATLMNYYVQKPWKTRGEWFNVHDWNAATTNCVGKSSSACLSCSMDLPVFAKKGGIAPIGVFNELWCTPAIAATCGMCFKIKVQPGWESARCKRDGFFAHPECPGTVDEDHSYADHPGMEWAFNYAVYYDDPDGIPYIIGMNVEWYDDRAVPNDPVTLRRLPYGISLGTIFSGSRFFGGWPISYQAIACPTGGGTLQYNLVYWPTYKENLYNKKLQITGFAKPLSGVEVRSETDREWTAMTRSQDGYWELYFQCLDIDEKWELRIYCASGQKPAIEYIPKPTDLYCRYQDPDCKPHFGAVAC</sequence>
<gene>
    <name evidence="2" type="ORF">BU14_0052s0014</name>
</gene>
<dbReference type="AlphaFoldDB" id="A0A1X6PI85"/>
<dbReference type="EMBL" id="KV918775">
    <property type="protein sequence ID" value="OSX80398.1"/>
    <property type="molecule type" value="Genomic_DNA"/>
</dbReference>
<keyword evidence="1" id="KW-0732">Signal</keyword>
<organism evidence="2 3">
    <name type="scientific">Porphyra umbilicalis</name>
    <name type="common">Purple laver</name>
    <name type="synonym">Red alga</name>
    <dbReference type="NCBI Taxonomy" id="2786"/>
    <lineage>
        <taxon>Eukaryota</taxon>
        <taxon>Rhodophyta</taxon>
        <taxon>Bangiophyceae</taxon>
        <taxon>Bangiales</taxon>
        <taxon>Bangiaceae</taxon>
        <taxon>Porphyra</taxon>
    </lineage>
</organism>
<dbReference type="Proteomes" id="UP000218209">
    <property type="component" value="Unassembled WGS sequence"/>
</dbReference>
<reference evidence="2 3" key="1">
    <citation type="submission" date="2017-03" db="EMBL/GenBank/DDBJ databases">
        <title>WGS assembly of Porphyra umbilicalis.</title>
        <authorList>
            <person name="Brawley S.H."/>
            <person name="Blouin N.A."/>
            <person name="Ficko-Blean E."/>
            <person name="Wheeler G.L."/>
            <person name="Lohr M."/>
            <person name="Goodson H.V."/>
            <person name="Jenkins J.W."/>
            <person name="Blaby-Haas C.E."/>
            <person name="Helliwell K.E."/>
            <person name="Chan C."/>
            <person name="Marriage T."/>
            <person name="Bhattacharya D."/>
            <person name="Klein A.S."/>
            <person name="Badis Y."/>
            <person name="Brodie J."/>
            <person name="Cao Y."/>
            <person name="Collen J."/>
            <person name="Dittami S.M."/>
            <person name="Gachon C.M."/>
            <person name="Green B.R."/>
            <person name="Karpowicz S."/>
            <person name="Kim J.W."/>
            <person name="Kudahl U."/>
            <person name="Lin S."/>
            <person name="Michel G."/>
            <person name="Mittag M."/>
            <person name="Olson B.J."/>
            <person name="Pangilinan J."/>
            <person name="Peng Y."/>
            <person name="Qiu H."/>
            <person name="Shu S."/>
            <person name="Singer J.T."/>
            <person name="Smith A.G."/>
            <person name="Sprecher B.N."/>
            <person name="Wagner V."/>
            <person name="Wang W."/>
            <person name="Wang Z.-Y."/>
            <person name="Yan J."/>
            <person name="Yarish C."/>
            <person name="Zoeuner-Riek S."/>
            <person name="Zhuang Y."/>
            <person name="Zou Y."/>
            <person name="Lindquist E.A."/>
            <person name="Grimwood J."/>
            <person name="Barry K."/>
            <person name="Rokhsar D.S."/>
            <person name="Schmutz J."/>
            <person name="Stiller J.W."/>
            <person name="Grossman A.R."/>
            <person name="Prochnik S.E."/>
        </authorList>
    </citation>
    <scope>NUCLEOTIDE SEQUENCE [LARGE SCALE GENOMIC DNA]</scope>
    <source>
        <strain evidence="2">4086291</strain>
    </source>
</reference>
<proteinExistence type="predicted"/>
<feature type="signal peptide" evidence="1">
    <location>
        <begin position="1"/>
        <end position="25"/>
    </location>
</feature>
<protein>
    <recommendedName>
        <fullName evidence="4">Expansin-like EG45 domain-containing protein</fullName>
    </recommendedName>
</protein>
<dbReference type="Gene3D" id="2.60.40.760">
    <property type="entry name" value="Expansin, cellulose-binding-like domain"/>
    <property type="match status" value="1"/>
</dbReference>
<evidence type="ECO:0000313" key="3">
    <source>
        <dbReference type="Proteomes" id="UP000218209"/>
    </source>
</evidence>
<feature type="chain" id="PRO_5012259388" description="Expansin-like EG45 domain-containing protein" evidence="1">
    <location>
        <begin position="26"/>
        <end position="388"/>
    </location>
</feature>
<keyword evidence="3" id="KW-1185">Reference proteome</keyword>
<accession>A0A1X6PI85</accession>
<evidence type="ECO:0000256" key="1">
    <source>
        <dbReference type="SAM" id="SignalP"/>
    </source>
</evidence>
<dbReference type="InterPro" id="IPR036749">
    <property type="entry name" value="Expansin_CBD_sf"/>
</dbReference>
<evidence type="ECO:0000313" key="2">
    <source>
        <dbReference type="EMBL" id="OSX80398.1"/>
    </source>
</evidence>
<evidence type="ECO:0008006" key="4">
    <source>
        <dbReference type="Google" id="ProtNLM"/>
    </source>
</evidence>
<name>A0A1X6PI85_PORUM</name>